<evidence type="ECO:0000313" key="1">
    <source>
        <dbReference type="EMBL" id="DAF47900.1"/>
    </source>
</evidence>
<proteinExistence type="predicted"/>
<name>A0A8S5SA17_9CAUD</name>
<accession>A0A8S5SA17</accession>
<dbReference type="EMBL" id="BK032561">
    <property type="protein sequence ID" value="DAF47900.1"/>
    <property type="molecule type" value="Genomic_DNA"/>
</dbReference>
<organism evidence="1">
    <name type="scientific">Siphoviridae sp. ct0D87</name>
    <dbReference type="NCBI Taxonomy" id="2827760"/>
    <lineage>
        <taxon>Viruses</taxon>
        <taxon>Duplodnaviria</taxon>
        <taxon>Heunggongvirae</taxon>
        <taxon>Uroviricota</taxon>
        <taxon>Caudoviricetes</taxon>
    </lineage>
</organism>
<reference evidence="1" key="1">
    <citation type="journal article" date="2021" name="Proc. Natl. Acad. Sci. U.S.A.">
        <title>A Catalog of Tens of Thousands of Viruses from Human Metagenomes Reveals Hidden Associations with Chronic Diseases.</title>
        <authorList>
            <person name="Tisza M.J."/>
            <person name="Buck C.B."/>
        </authorList>
    </citation>
    <scope>NUCLEOTIDE SEQUENCE</scope>
    <source>
        <strain evidence="1">Ct0D87</strain>
    </source>
</reference>
<sequence>MNRKEVRSMTRTYFVTCDVTANVTFEVEAHDSAEAKEIANQLNVRDLQEVNQINTCESRIEVYESDY</sequence>
<protein>
    <submittedName>
        <fullName evidence="1">RNA polymerase inhibitor</fullName>
    </submittedName>
</protein>